<accession>A0AAD1YK34</accession>
<evidence type="ECO:0000313" key="2">
    <source>
        <dbReference type="Proteomes" id="UP001189143"/>
    </source>
</evidence>
<name>A0AAD1YK34_9CLOT</name>
<organism evidence="1 2">
    <name type="scientific">Clostridium neonatale</name>
    <dbReference type="NCBI Taxonomy" id="137838"/>
    <lineage>
        <taxon>Bacteria</taxon>
        <taxon>Bacillati</taxon>
        <taxon>Bacillota</taxon>
        <taxon>Clostridia</taxon>
        <taxon>Eubacteriales</taxon>
        <taxon>Clostridiaceae</taxon>
        <taxon>Clostridium</taxon>
    </lineage>
</organism>
<sequence length="84" mass="10030">MQVENLQSQYIKSDGKEKTLQQILCENIKASECLRCDINKEIDIFKMLDMSLLCISLMTNDKSFYEQNREKLINYICNWKEKEI</sequence>
<dbReference type="AlphaFoldDB" id="A0AAD1YK34"/>
<protein>
    <submittedName>
        <fullName evidence="1">Uncharacterized protein</fullName>
    </submittedName>
</protein>
<dbReference type="EMBL" id="CAMTCP010000297">
    <property type="protein sequence ID" value="CAI3696505.1"/>
    <property type="molecule type" value="Genomic_DNA"/>
</dbReference>
<evidence type="ECO:0000313" key="1">
    <source>
        <dbReference type="EMBL" id="CAI3696505.1"/>
    </source>
</evidence>
<gene>
    <name evidence="1" type="ORF">CNEO2_940002</name>
</gene>
<dbReference type="RefSeq" id="WP_210887010.1">
    <property type="nucleotide sequence ID" value="NZ_CAMRXC010000291.1"/>
</dbReference>
<proteinExistence type="predicted"/>
<comment type="caution">
    <text evidence="1">The sequence shown here is derived from an EMBL/GenBank/DDBJ whole genome shotgun (WGS) entry which is preliminary data.</text>
</comment>
<reference evidence="1" key="1">
    <citation type="submission" date="2022-10" db="EMBL/GenBank/DDBJ databases">
        <authorList>
            <person name="Aires J."/>
            <person name="Mesa V."/>
        </authorList>
    </citation>
    <scope>NUCLEOTIDE SEQUENCE</scope>
    <source>
        <strain evidence="1">Clostridium neonatale JD116</strain>
    </source>
</reference>
<dbReference type="Proteomes" id="UP001189143">
    <property type="component" value="Unassembled WGS sequence"/>
</dbReference>